<feature type="transmembrane region" description="Helical" evidence="1">
    <location>
        <begin position="6"/>
        <end position="26"/>
    </location>
</feature>
<evidence type="ECO:0000256" key="1">
    <source>
        <dbReference type="SAM" id="Phobius"/>
    </source>
</evidence>
<keyword evidence="3" id="KW-1185">Reference proteome</keyword>
<dbReference type="EMBL" id="JARPUR010000005">
    <property type="protein sequence ID" value="KAK4875820.1"/>
    <property type="molecule type" value="Genomic_DNA"/>
</dbReference>
<proteinExistence type="predicted"/>
<organism evidence="2 3">
    <name type="scientific">Aquatica leii</name>
    <dbReference type="NCBI Taxonomy" id="1421715"/>
    <lineage>
        <taxon>Eukaryota</taxon>
        <taxon>Metazoa</taxon>
        <taxon>Ecdysozoa</taxon>
        <taxon>Arthropoda</taxon>
        <taxon>Hexapoda</taxon>
        <taxon>Insecta</taxon>
        <taxon>Pterygota</taxon>
        <taxon>Neoptera</taxon>
        <taxon>Endopterygota</taxon>
        <taxon>Coleoptera</taxon>
        <taxon>Polyphaga</taxon>
        <taxon>Elateriformia</taxon>
        <taxon>Elateroidea</taxon>
        <taxon>Lampyridae</taxon>
        <taxon>Luciolinae</taxon>
        <taxon>Aquatica</taxon>
    </lineage>
</organism>
<evidence type="ECO:0000313" key="2">
    <source>
        <dbReference type="EMBL" id="KAK4875820.1"/>
    </source>
</evidence>
<gene>
    <name evidence="2" type="ORF">RN001_012242</name>
</gene>
<accession>A0AAN7SPE6</accession>
<comment type="caution">
    <text evidence="2">The sequence shown here is derived from an EMBL/GenBank/DDBJ whole genome shotgun (WGS) entry which is preliminary data.</text>
</comment>
<keyword evidence="1" id="KW-0812">Transmembrane</keyword>
<keyword evidence="1" id="KW-0472">Membrane</keyword>
<dbReference type="Proteomes" id="UP001353858">
    <property type="component" value="Unassembled WGS sequence"/>
</dbReference>
<name>A0AAN7SPE6_9COLE</name>
<dbReference type="PROSITE" id="PS51257">
    <property type="entry name" value="PROKAR_LIPOPROTEIN"/>
    <property type="match status" value="1"/>
</dbReference>
<keyword evidence="1" id="KW-1133">Transmembrane helix</keyword>
<reference evidence="3" key="1">
    <citation type="submission" date="2023-01" db="EMBL/GenBank/DDBJ databases">
        <title>Key to firefly adult light organ development and bioluminescence: homeobox transcription factors regulate luciferase expression and transportation to peroxisome.</title>
        <authorList>
            <person name="Fu X."/>
        </authorList>
    </citation>
    <scope>NUCLEOTIDE SEQUENCE [LARGE SCALE GENOMIC DNA]</scope>
</reference>
<sequence length="67" mass="7704">MTEKAHIIMLIAAILACHICITNCLITKDLVQCQYKCLKKIDSDDKQFCLMSCQARELTKKRKFIAI</sequence>
<evidence type="ECO:0000313" key="3">
    <source>
        <dbReference type="Proteomes" id="UP001353858"/>
    </source>
</evidence>
<protein>
    <submittedName>
        <fullName evidence="2">Uncharacterized protein</fullName>
    </submittedName>
</protein>
<dbReference type="AlphaFoldDB" id="A0AAN7SPE6"/>